<reference evidence="1" key="1">
    <citation type="submission" date="2020-01" db="EMBL/GenBank/DDBJ databases">
        <authorList>
            <person name="Mishra B."/>
        </authorList>
    </citation>
    <scope>NUCLEOTIDE SEQUENCE [LARGE SCALE GENOMIC DNA]</scope>
</reference>
<protein>
    <recommendedName>
        <fullName evidence="3">Reverse transcriptase domain-containing protein</fullName>
    </recommendedName>
</protein>
<dbReference type="AlphaFoldDB" id="A0A6D2KST3"/>
<dbReference type="Proteomes" id="UP000467841">
    <property type="component" value="Unassembled WGS sequence"/>
</dbReference>
<name>A0A6D2KST3_9BRAS</name>
<proteinExistence type="predicted"/>
<gene>
    <name evidence="1" type="ORF">MERR_LOCUS42383</name>
</gene>
<evidence type="ECO:0000313" key="2">
    <source>
        <dbReference type="Proteomes" id="UP000467841"/>
    </source>
</evidence>
<dbReference type="OrthoDB" id="1937198at2759"/>
<sequence length="309" mass="34749">MDTVEMKVNRCRSAIIKWNKEKHLNSRKLIEDLRNNLEEAMVSPLANQAVIAGINNELQLAYTEEESFWKQRSRQLWLALITPGLPLPVAKSILLSLSSFITNRDVTALGDKNTEYFHAAAKGRQAINKFSVIVDETNNAVHEEEKIVGVITKFYQELFTSQGGESQEAIREALEPCITEEINEKLIATPTWEEVRAACFSIHPGKAPGPDGFSACFFQSNWSTVKEKVTTEIQAFFTSGTLPPNINTTHVRLIPKITSPKKVADYRPIALCNVYFKIISKILTLRLQPVLNEIVTENQSACSAESHFR</sequence>
<keyword evidence="2" id="KW-1185">Reference proteome</keyword>
<accession>A0A6D2KST3</accession>
<comment type="caution">
    <text evidence="1">The sequence shown here is derived from an EMBL/GenBank/DDBJ whole genome shotgun (WGS) entry which is preliminary data.</text>
</comment>
<dbReference type="EMBL" id="CACVBM020001606">
    <property type="protein sequence ID" value="CAA7055147.1"/>
    <property type="molecule type" value="Genomic_DNA"/>
</dbReference>
<dbReference type="PANTHER" id="PTHR46890">
    <property type="entry name" value="NON-LTR RETROLELEMENT REVERSE TRANSCRIPTASE-LIKE PROTEIN-RELATED"/>
    <property type="match status" value="1"/>
</dbReference>
<dbReference type="InterPro" id="IPR052343">
    <property type="entry name" value="Retrotransposon-Effector_Assoc"/>
</dbReference>
<evidence type="ECO:0000313" key="1">
    <source>
        <dbReference type="EMBL" id="CAA7055147.1"/>
    </source>
</evidence>
<evidence type="ECO:0008006" key="3">
    <source>
        <dbReference type="Google" id="ProtNLM"/>
    </source>
</evidence>
<organism evidence="1 2">
    <name type="scientific">Microthlaspi erraticum</name>
    <dbReference type="NCBI Taxonomy" id="1685480"/>
    <lineage>
        <taxon>Eukaryota</taxon>
        <taxon>Viridiplantae</taxon>
        <taxon>Streptophyta</taxon>
        <taxon>Embryophyta</taxon>
        <taxon>Tracheophyta</taxon>
        <taxon>Spermatophyta</taxon>
        <taxon>Magnoliopsida</taxon>
        <taxon>eudicotyledons</taxon>
        <taxon>Gunneridae</taxon>
        <taxon>Pentapetalae</taxon>
        <taxon>rosids</taxon>
        <taxon>malvids</taxon>
        <taxon>Brassicales</taxon>
        <taxon>Brassicaceae</taxon>
        <taxon>Coluteocarpeae</taxon>
        <taxon>Microthlaspi</taxon>
    </lineage>
</organism>
<dbReference type="PANTHER" id="PTHR46890:SF48">
    <property type="entry name" value="RNA-DIRECTED DNA POLYMERASE"/>
    <property type="match status" value="1"/>
</dbReference>